<keyword evidence="3" id="KW-1185">Reference proteome</keyword>
<dbReference type="EMBL" id="CAJOBC010000802">
    <property type="protein sequence ID" value="CAF3627550.1"/>
    <property type="molecule type" value="Genomic_DNA"/>
</dbReference>
<dbReference type="GO" id="GO:0006281">
    <property type="term" value="P:DNA repair"/>
    <property type="evidence" value="ECO:0007669"/>
    <property type="project" value="TreeGrafter"/>
</dbReference>
<dbReference type="PANTHER" id="PTHR11139:SF1">
    <property type="entry name" value="TRANSFORMATION_TRANSCRIPTION DOMAIN-ASSOCIATED PROTEIN"/>
    <property type="match status" value="1"/>
</dbReference>
<evidence type="ECO:0000313" key="1">
    <source>
        <dbReference type="EMBL" id="CAF0840211.1"/>
    </source>
</evidence>
<reference evidence="1" key="1">
    <citation type="submission" date="2021-02" db="EMBL/GenBank/DDBJ databases">
        <authorList>
            <person name="Nowell W R."/>
        </authorList>
    </citation>
    <scope>NUCLEOTIDE SEQUENCE</scope>
</reference>
<organism evidence="1 3">
    <name type="scientific">Didymodactylos carnosus</name>
    <dbReference type="NCBI Taxonomy" id="1234261"/>
    <lineage>
        <taxon>Eukaryota</taxon>
        <taxon>Metazoa</taxon>
        <taxon>Spiralia</taxon>
        <taxon>Gnathifera</taxon>
        <taxon>Rotifera</taxon>
        <taxon>Eurotatoria</taxon>
        <taxon>Bdelloidea</taxon>
        <taxon>Philodinida</taxon>
        <taxon>Philodinidae</taxon>
        <taxon>Didymodactylos</taxon>
    </lineage>
</organism>
<comment type="caution">
    <text evidence="1">The sequence shown here is derived from an EMBL/GenBank/DDBJ whole genome shotgun (WGS) entry which is preliminary data.</text>
</comment>
<dbReference type="InterPro" id="IPR046805">
    <property type="entry name" value="Tra1_ring"/>
</dbReference>
<evidence type="ECO:0000313" key="3">
    <source>
        <dbReference type="Proteomes" id="UP000663829"/>
    </source>
</evidence>
<dbReference type="OrthoDB" id="5570127at2759"/>
<dbReference type="Pfam" id="PF20175">
    <property type="entry name" value="Tra1_central"/>
    <property type="match status" value="1"/>
</dbReference>
<dbReference type="InterPro" id="IPR050517">
    <property type="entry name" value="DDR_Repair_Kinase"/>
</dbReference>
<dbReference type="Proteomes" id="UP000681722">
    <property type="component" value="Unassembled WGS sequence"/>
</dbReference>
<dbReference type="GO" id="GO:0035267">
    <property type="term" value="C:NuA4 histone acetyltransferase complex"/>
    <property type="evidence" value="ECO:0007669"/>
    <property type="project" value="TreeGrafter"/>
</dbReference>
<name>A0A813V5I2_9BILA</name>
<dbReference type="Pfam" id="PF20206">
    <property type="entry name" value="Tra1_ring"/>
    <property type="match status" value="1"/>
</dbReference>
<accession>A0A813V5I2</accession>
<dbReference type="GO" id="GO:0000124">
    <property type="term" value="C:SAGA complex"/>
    <property type="evidence" value="ECO:0007669"/>
    <property type="project" value="TreeGrafter"/>
</dbReference>
<evidence type="ECO:0000313" key="2">
    <source>
        <dbReference type="EMBL" id="CAF3627550.1"/>
    </source>
</evidence>
<dbReference type="InterPro" id="IPR046807">
    <property type="entry name" value="Tra1_central"/>
</dbReference>
<dbReference type="SUPFAM" id="SSF48371">
    <property type="entry name" value="ARM repeat"/>
    <property type="match status" value="2"/>
</dbReference>
<sequence>MTTLPTTGNVVLESHYLNNTSRPITENDSYQQVNFQTFQMLVASVIDPVNSDDIRLKHVLMIAEYIDILPSLPNYLQYIDLLIKNFLRTLRETEPVFIAQLPAQLIRKHMIDILHRLPTNDYLRPHIKDILTVMLKLIQTDNEENALLYLRIIVELKKQFRPQLITEVREFLQFIHAVYRRKSMLLDKLFYTKSYTFSNTSLSDISASLDTILDEIFTTITITVRKPTVSVAPTATDEQTETVYTIIPRASYSLKILAEYPIVIVLLFQLCRQALQTEFGDLIPLFLQYLILQPTNEQRAQPNFSIDIYIDFLTTQVKTLSFLAFVGKQYQEQLAQYSETLVLALIQLLENCPPENVQLRKDIIVAARHILSTDLRNLFIPHVKRFFDENLLLSTGYTAHETLKALAYNTIADFFHHIRQSLTFDDLVQVIRIYSKIIHDTTLPASVQIMCLKFLGNVAETIRQKADKENQARDLLIRIVEILVFKFKVVAKQCSQLYNEKISAKSTLTDTIVKEEVKPLIQQNDLDLDTCTLADVLQSMNDSQTNKEREQQHSRVQSLSMSITDYRQLIKCLVSSLRNITWILVEVKIVQDSVLSQPRQFSQTVTLLYIKFFKYSLQCIDIFSSQMNTVLQTEITSNSLQTLSTPSTIVNRQVVPLSLSIPSSSATRSKDEKEIMDLIANVFHFIHRSNCREIFERILPYLYERSIENSNITLIPNSLLQHGTSTILVQVLIDFLLPRMSEIGGRASNERSNVCLKLFKLLINSVSTIPNDNETIIQPHLQTIIRKSIEYAQKSQDPVNYFMLLRALFRSIGVGNHELLNQEFLPLLPDLLQRLNEYQSCKHRQNLRELFIELCLTVPVRLSVLLPYLPLLMEPLVSALNGSQTLILQGLRTLELCVDNLQPDFLYSHIHPVRSDLMISLYRILHNTNTNHLQQQDQYNTSNNNNNNNINNVSQNAYRILGKLGGNNRRILNESQRLELDKEENDYNTNKNVHVHLLFENEQKPITVPILKILQLCSETLKSSTNDLFVKRNAWLIVKNILCVIITIDNDHELVQYFLSHQTFLNGKICQQSSTWNKINSIIQPYRYYHDLLFKCLYQAAAINKDLENDTLSMIKATIRHYTLVSLTQQTGPFVSDIYGENRLNGMDCSLILIDSIISAYIHEDNEINDIGRLSLEIFVDTLLTILNGDCIRLLSLPIWDYFIQRICHQSHDPIWFSKNGACRIINELTTNYFKNSNEFLLRYIVQFIRSLFFIILSLTNEITAGTIDLATDEVQRLLKQCFVDVNNNEQKIIREVISELISHITSPISSIRELSFDCLKKLSEYLSQPLSILFEPFKIIFHQNIFSLKHLPLKYQSINFQLALMESYTFIRTLEPKFNLLYSSLTRSDLTTFDDELFKDLSYLCLTNEDDLIKQQPCYRHSDAQQLLTIKKQAVRTICVYHEANEHREKVLRLIYKMVTLSTGELQESAFECFQQILANHADALKLRFVENYLQQITPLSQQQQTLDGKCLTLNIAQVCAYLAKLAPQAFDEKLCDVLLNNVRKLLETIVNTYRTITNIANNTELKTCIIILELFSSLPTCSQHLIEQLTILILRTEKHLMIEASSPFRPPFLHLLSRQPHLSLQQFFFDDIHMKDPQWCRLCIQLVKSSSTTNHNTNDDDLIRVRSYIRLNLIDRFRFLLTEHVSTIETSSSDQLSYIICFLIRLLNQLAKNDLQWWSQQHDFILILLRLWRTKLFQYHSLFLTDHYDSMCYKEQTWVLNLLMYYYKQYPDKIHILIELIRIYATNGGNFERIPTPVYPNKFSDYLQQIVIKTYSIQWKRDAFSKFLVLCQDLTYPIDCKAAFLEYVLIPAFAYEFENGQREQLLAPMKCELSDVEETPVELFIRTTMDSSILRHSNDKFRISLLRFSCLLLEFAHEYICDVNNKRQDEKLRRLMECAYSTLVMNNLDPTFKCQAHLLLCHIIAKFAINKKIVLQVFHSLLKSHALDAKLIVRQAIDILVPALPLRMEDGYEMLAHWTKKMITDEGHSNVQLIHVLTIVVRHQQIYYPVRHTLVHLIIQSAQKIASQPTASFDHRKLAIDLIEVTIKWELRRRNEEEQKLISNDIKPIIKEENKSTVTPTADRPFSKPLIETLFVFLIRLACQLSTPTYNQLSQQCIKLIKTARKFAWSTVDVKLVTFERLIHQIELSTPQYSSIATAIDILAFLITTYNLSQIKYTMRTLKRFLILCVQIPQNQRLLESIQNLLSKLIIQIPIDPPPPTSATALSTQIPTLPNTTSVTGTLATLTPTMANNITKGCEDIEPFYSVINKTILDNMSGITDR</sequence>
<dbReference type="Proteomes" id="UP000663829">
    <property type="component" value="Unassembled WGS sequence"/>
</dbReference>
<dbReference type="EMBL" id="CAJNOQ010000802">
    <property type="protein sequence ID" value="CAF0840211.1"/>
    <property type="molecule type" value="Genomic_DNA"/>
</dbReference>
<dbReference type="GO" id="GO:0006355">
    <property type="term" value="P:regulation of DNA-templated transcription"/>
    <property type="evidence" value="ECO:0007669"/>
    <property type="project" value="TreeGrafter"/>
</dbReference>
<protein>
    <recommendedName>
        <fullName evidence="4">Transformation/transcription domain-associated protein</fullName>
    </recommendedName>
</protein>
<dbReference type="GO" id="GO:0005634">
    <property type="term" value="C:nucleus"/>
    <property type="evidence" value="ECO:0007669"/>
    <property type="project" value="TreeGrafter"/>
</dbReference>
<dbReference type="PANTHER" id="PTHR11139">
    <property type="entry name" value="ATAXIA TELANGIECTASIA MUTATED ATM -RELATED"/>
    <property type="match status" value="1"/>
</dbReference>
<proteinExistence type="predicted"/>
<gene>
    <name evidence="1" type="ORF">GPM918_LOCUS5524</name>
    <name evidence="2" type="ORF">SRO942_LOCUS5524</name>
</gene>
<dbReference type="InterPro" id="IPR016024">
    <property type="entry name" value="ARM-type_fold"/>
</dbReference>
<evidence type="ECO:0008006" key="4">
    <source>
        <dbReference type="Google" id="ProtNLM"/>
    </source>
</evidence>